<keyword evidence="11 12" id="KW-0998">Cell outer membrane</keyword>
<keyword evidence="19" id="KW-1185">Reference proteome</keyword>
<evidence type="ECO:0000256" key="3">
    <source>
        <dbReference type="ARBA" id="ARBA00022452"/>
    </source>
</evidence>
<dbReference type="SUPFAM" id="SSF56935">
    <property type="entry name" value="Porins"/>
    <property type="match status" value="1"/>
</dbReference>
<protein>
    <submittedName>
        <fullName evidence="18">TonB-dependent receptor</fullName>
    </submittedName>
</protein>
<keyword evidence="7" id="KW-0408">Iron</keyword>
<evidence type="ECO:0000313" key="19">
    <source>
        <dbReference type="Proteomes" id="UP001380365"/>
    </source>
</evidence>
<comment type="caution">
    <text evidence="18">The sequence shown here is derived from an EMBL/GenBank/DDBJ whole genome shotgun (WGS) entry which is preliminary data.</text>
</comment>
<comment type="similarity">
    <text evidence="12 13">Belongs to the TonB-dependent receptor family.</text>
</comment>
<evidence type="ECO:0000256" key="8">
    <source>
        <dbReference type="ARBA" id="ARBA00023065"/>
    </source>
</evidence>
<evidence type="ECO:0000259" key="16">
    <source>
        <dbReference type="Pfam" id="PF00593"/>
    </source>
</evidence>
<gene>
    <name evidence="18" type="ORF">WH159_11575</name>
</gene>
<dbReference type="RefSeq" id="WP_132881969.1">
    <property type="nucleotide sequence ID" value="NZ_JBBGZA010000001.1"/>
</dbReference>
<keyword evidence="2 12" id="KW-0813">Transport</keyword>
<evidence type="ECO:0000313" key="18">
    <source>
        <dbReference type="EMBL" id="MEJ5095172.1"/>
    </source>
</evidence>
<keyword evidence="4" id="KW-0410">Iron transport</keyword>
<evidence type="ECO:0000256" key="2">
    <source>
        <dbReference type="ARBA" id="ARBA00022448"/>
    </source>
</evidence>
<dbReference type="PROSITE" id="PS52016">
    <property type="entry name" value="TONB_DEPENDENT_REC_3"/>
    <property type="match status" value="1"/>
</dbReference>
<evidence type="ECO:0000256" key="12">
    <source>
        <dbReference type="PROSITE-ProRule" id="PRU01360"/>
    </source>
</evidence>
<name>A0ABU8Q6N6_9SPHN</name>
<dbReference type="Gene3D" id="2.170.130.10">
    <property type="entry name" value="TonB-dependent receptor, plug domain"/>
    <property type="match status" value="1"/>
</dbReference>
<sequence>MRTKLFAGVAFAALVIPAAAMAQSTASQEFNEGSEVVVTGRADRTIGGVDLPNQPKAQVVLDSEIIQRQRPGQTINDVINLVPGVSFQNNDPYGSSGGGFRIRGFDSSRISQTLDGIPLNDSGNYAIYTNQQVDSEIIDNVSVNLGATDVDSPTASAVGGTVNLRTRVPGDELGAMFTASYGEYDYHRVFGMIDTGDITGMGTKAFASASWVSYDNPFNNYGRIKKQQYNARIYQDLGGNGDFISIAGHYNQARNNFFGSGPLRGDPGRETGTGSGNRFPTSFDEASYDVPVCSTDTPETGVVDSTNSCGTQYDRRYNPSNTGNIRGSSRFTLADGLTLTVDPSYQYTKANGGGTVTGREGVRTINGVNYTGFIGGQYYFGRDLNFDGDVLDTCSTSGAACASSNANGVTLLAPSQTVTNRYMVISNLVYQINDAHRVRLSYTYDRARHRQTGETGFLYSNGEPFDVFPINDPITDLNGNVVQKRDRKSYAILNQVSGQYRGEFLENNLVLDLGLRVPFFKRDLNQNCFTTAANGNVDCVASDNASGYAAANPNYAAPRSRDYTYNRALPNVGLTYNITPQASIFASYAKGLSVPGTDTLYSALYFADGTEGADPAPETTDSFDLGLRYRSGIVTAQLGGYYIKFKNRIATAFDAELGESVSRNIGKVDRYGFDGSISVQPIREITAYVFGSYLNSEIQDDVQTGANTFLPTAGKQESGLSKWSFGGRLQGTLGPVELGAQVKYTGPRYINDINEPLVQTISGVVTDVFPAKVDGYTLVDLDARFSLAQFGLDKTFFQLNVSNLFNEFYVGYISGSSNNTSVPFVQFGAPRAVSGSIVIGF</sequence>
<keyword evidence="3 12" id="KW-1134">Transmembrane beta strand</keyword>
<dbReference type="Pfam" id="PF07715">
    <property type="entry name" value="Plug"/>
    <property type="match status" value="1"/>
</dbReference>
<keyword evidence="18" id="KW-0675">Receptor</keyword>
<reference evidence="18 19" key="1">
    <citation type="submission" date="2023-12" db="EMBL/GenBank/DDBJ databases">
        <title>Gut-associated functions are favored during microbiome assembly across C. elegans life.</title>
        <authorList>
            <person name="Zimmermann J."/>
        </authorList>
    </citation>
    <scope>NUCLEOTIDE SEQUENCE [LARGE SCALE GENOMIC DNA]</scope>
    <source>
        <strain evidence="18 19">JUb134</strain>
    </source>
</reference>
<keyword evidence="10 12" id="KW-0472">Membrane</keyword>
<keyword evidence="6 15" id="KW-0732">Signal</keyword>
<evidence type="ECO:0000256" key="15">
    <source>
        <dbReference type="SAM" id="SignalP"/>
    </source>
</evidence>
<evidence type="ECO:0000256" key="7">
    <source>
        <dbReference type="ARBA" id="ARBA00023004"/>
    </source>
</evidence>
<feature type="region of interest" description="Disordered" evidence="14">
    <location>
        <begin position="259"/>
        <end position="281"/>
    </location>
</feature>
<evidence type="ECO:0000256" key="4">
    <source>
        <dbReference type="ARBA" id="ARBA00022496"/>
    </source>
</evidence>
<feature type="domain" description="TonB-dependent receptor plug" evidence="17">
    <location>
        <begin position="54"/>
        <end position="160"/>
    </location>
</feature>
<evidence type="ECO:0000256" key="5">
    <source>
        <dbReference type="ARBA" id="ARBA00022692"/>
    </source>
</evidence>
<evidence type="ECO:0000256" key="9">
    <source>
        <dbReference type="ARBA" id="ARBA00023077"/>
    </source>
</evidence>
<dbReference type="InterPro" id="IPR036942">
    <property type="entry name" value="Beta-barrel_TonB_sf"/>
</dbReference>
<proteinExistence type="inferred from homology"/>
<evidence type="ECO:0000259" key="17">
    <source>
        <dbReference type="Pfam" id="PF07715"/>
    </source>
</evidence>
<evidence type="ECO:0000256" key="1">
    <source>
        <dbReference type="ARBA" id="ARBA00004571"/>
    </source>
</evidence>
<dbReference type="InterPro" id="IPR000531">
    <property type="entry name" value="Beta-barrel_TonB"/>
</dbReference>
<dbReference type="PANTHER" id="PTHR32552:SF89">
    <property type="entry name" value="CATECHOLATE SIDEROPHORE RECEPTOR FIU"/>
    <property type="match status" value="1"/>
</dbReference>
<dbReference type="Gene3D" id="2.40.170.20">
    <property type="entry name" value="TonB-dependent receptor, beta-barrel domain"/>
    <property type="match status" value="1"/>
</dbReference>
<organism evidence="18 19">
    <name type="scientific">Sphingomonas molluscorum</name>
    <dbReference type="NCBI Taxonomy" id="418184"/>
    <lineage>
        <taxon>Bacteria</taxon>
        <taxon>Pseudomonadati</taxon>
        <taxon>Pseudomonadota</taxon>
        <taxon>Alphaproteobacteria</taxon>
        <taxon>Sphingomonadales</taxon>
        <taxon>Sphingomonadaceae</taxon>
        <taxon>Sphingomonas</taxon>
    </lineage>
</organism>
<feature type="signal peptide" evidence="15">
    <location>
        <begin position="1"/>
        <end position="22"/>
    </location>
</feature>
<evidence type="ECO:0000256" key="6">
    <source>
        <dbReference type="ARBA" id="ARBA00022729"/>
    </source>
</evidence>
<evidence type="ECO:0000256" key="11">
    <source>
        <dbReference type="ARBA" id="ARBA00023237"/>
    </source>
</evidence>
<dbReference type="Pfam" id="PF00593">
    <property type="entry name" value="TonB_dep_Rec_b-barrel"/>
    <property type="match status" value="1"/>
</dbReference>
<evidence type="ECO:0000256" key="10">
    <source>
        <dbReference type="ARBA" id="ARBA00023136"/>
    </source>
</evidence>
<dbReference type="InterPro" id="IPR037066">
    <property type="entry name" value="Plug_dom_sf"/>
</dbReference>
<feature type="domain" description="TonB-dependent receptor-like beta-barrel" evidence="16">
    <location>
        <begin position="348"/>
        <end position="804"/>
    </location>
</feature>
<evidence type="ECO:0000256" key="14">
    <source>
        <dbReference type="SAM" id="MobiDB-lite"/>
    </source>
</evidence>
<keyword evidence="5 12" id="KW-0812">Transmembrane</keyword>
<comment type="subcellular location">
    <subcellularLocation>
        <location evidence="1 12">Cell outer membrane</location>
        <topology evidence="1 12">Multi-pass membrane protein</topology>
    </subcellularLocation>
</comment>
<keyword evidence="9 13" id="KW-0798">TonB box</keyword>
<dbReference type="InterPro" id="IPR039426">
    <property type="entry name" value="TonB-dep_rcpt-like"/>
</dbReference>
<feature type="chain" id="PRO_5046827588" evidence="15">
    <location>
        <begin position="23"/>
        <end position="841"/>
    </location>
</feature>
<dbReference type="Proteomes" id="UP001380365">
    <property type="component" value="Unassembled WGS sequence"/>
</dbReference>
<keyword evidence="8" id="KW-0406">Ion transport</keyword>
<evidence type="ECO:0000256" key="13">
    <source>
        <dbReference type="RuleBase" id="RU003357"/>
    </source>
</evidence>
<dbReference type="InterPro" id="IPR012910">
    <property type="entry name" value="Plug_dom"/>
</dbReference>
<dbReference type="EMBL" id="JBBGZA010000001">
    <property type="protein sequence ID" value="MEJ5095172.1"/>
    <property type="molecule type" value="Genomic_DNA"/>
</dbReference>
<accession>A0ABU8Q6N6</accession>
<dbReference type="PANTHER" id="PTHR32552">
    <property type="entry name" value="FERRICHROME IRON RECEPTOR-RELATED"/>
    <property type="match status" value="1"/>
</dbReference>